<dbReference type="RefSeq" id="WP_271428064.1">
    <property type="nucleotide sequence ID" value="NZ_JAQIPB010000003.1"/>
</dbReference>
<feature type="signal peptide" evidence="4">
    <location>
        <begin position="1"/>
        <end position="27"/>
    </location>
</feature>
<dbReference type="InterPro" id="IPR028082">
    <property type="entry name" value="Peripla_BP_I"/>
</dbReference>
<organism evidence="6 7">
    <name type="scientific">Xenophilus arseniciresistens</name>
    <dbReference type="NCBI Taxonomy" id="1283306"/>
    <lineage>
        <taxon>Bacteria</taxon>
        <taxon>Pseudomonadati</taxon>
        <taxon>Pseudomonadota</taxon>
        <taxon>Betaproteobacteria</taxon>
        <taxon>Burkholderiales</taxon>
        <taxon>Comamonadaceae</taxon>
        <taxon>Xenophilus</taxon>
    </lineage>
</organism>
<dbReference type="SUPFAM" id="SSF53822">
    <property type="entry name" value="Periplasmic binding protein-like I"/>
    <property type="match status" value="1"/>
</dbReference>
<comment type="caution">
    <text evidence="6">The sequence shown here is derived from an EMBL/GenBank/DDBJ whole genome shotgun (WGS) entry which is preliminary data.</text>
</comment>
<dbReference type="EMBL" id="JAQIPB010000003">
    <property type="protein sequence ID" value="MDA7416837.1"/>
    <property type="molecule type" value="Genomic_DNA"/>
</dbReference>
<dbReference type="Gene3D" id="3.40.50.2300">
    <property type="match status" value="2"/>
</dbReference>
<gene>
    <name evidence="6" type="ORF">PGB34_10715</name>
</gene>
<dbReference type="Proteomes" id="UP001212602">
    <property type="component" value="Unassembled WGS sequence"/>
</dbReference>
<comment type="similarity">
    <text evidence="2">Belongs to the bacterial solute-binding protein 2 family.</text>
</comment>
<dbReference type="GO" id="GO:0030246">
    <property type="term" value="F:carbohydrate binding"/>
    <property type="evidence" value="ECO:0007669"/>
    <property type="project" value="UniProtKB-ARBA"/>
</dbReference>
<feature type="chain" id="PRO_5042038936" evidence="4">
    <location>
        <begin position="28"/>
        <end position="317"/>
    </location>
</feature>
<dbReference type="InterPro" id="IPR025997">
    <property type="entry name" value="SBP_2_dom"/>
</dbReference>
<dbReference type="PANTHER" id="PTHR46847:SF1">
    <property type="entry name" value="D-ALLOSE-BINDING PERIPLASMIC PROTEIN-RELATED"/>
    <property type="match status" value="1"/>
</dbReference>
<dbReference type="Pfam" id="PF13407">
    <property type="entry name" value="Peripla_BP_4"/>
    <property type="match status" value="1"/>
</dbReference>
<evidence type="ECO:0000256" key="2">
    <source>
        <dbReference type="ARBA" id="ARBA00007639"/>
    </source>
</evidence>
<feature type="domain" description="Periplasmic binding protein" evidence="5">
    <location>
        <begin position="33"/>
        <end position="296"/>
    </location>
</feature>
<dbReference type="GO" id="GO:0030313">
    <property type="term" value="C:cell envelope"/>
    <property type="evidence" value="ECO:0007669"/>
    <property type="project" value="UniProtKB-SubCell"/>
</dbReference>
<evidence type="ECO:0000259" key="5">
    <source>
        <dbReference type="Pfam" id="PF13407"/>
    </source>
</evidence>
<name>A0AAE3SZ66_9BURK</name>
<proteinExistence type="inferred from homology"/>
<sequence>MTLSRRTSQAAAALVVLGAFIGAPAHAQDKPKVALVMKSLANEFFATMENGAKAHQKASAGKYTLVANGIKNETDTAAQIKMVEQMVAQKVNALVIAPADSKALVPAIKAAIDKGILVVNIDNRFDADALKEKGIQVPFVGPDNRAGAKLVGDHLAKSLKAGDKVGIIEGVSTTFNAQQRTQGYQDAMKAAGANVVGVQSGQWEIDKGNTVAAGMMREHPDLKALLAGNDSMALGAVAAVKAAGKTGQVQVVGYDNIGAIKPMLADGRVLATADQFAARQAVFGIETALKALAEKKTQAQMPAEIKTDVVLVTKDSK</sequence>
<evidence type="ECO:0000256" key="1">
    <source>
        <dbReference type="ARBA" id="ARBA00004196"/>
    </source>
</evidence>
<dbReference type="PANTHER" id="PTHR46847">
    <property type="entry name" value="D-ALLOSE-BINDING PERIPLASMIC PROTEIN-RELATED"/>
    <property type="match status" value="1"/>
</dbReference>
<dbReference type="CDD" id="cd19970">
    <property type="entry name" value="PBP1_ABC_sugar_binding-like"/>
    <property type="match status" value="1"/>
</dbReference>
<evidence type="ECO:0000313" key="7">
    <source>
        <dbReference type="Proteomes" id="UP001212602"/>
    </source>
</evidence>
<evidence type="ECO:0000313" key="6">
    <source>
        <dbReference type="EMBL" id="MDA7416837.1"/>
    </source>
</evidence>
<accession>A0AAE3SZ66</accession>
<evidence type="ECO:0000256" key="4">
    <source>
        <dbReference type="SAM" id="SignalP"/>
    </source>
</evidence>
<keyword evidence="7" id="KW-1185">Reference proteome</keyword>
<evidence type="ECO:0000256" key="3">
    <source>
        <dbReference type="ARBA" id="ARBA00022729"/>
    </source>
</evidence>
<comment type="subcellular location">
    <subcellularLocation>
        <location evidence="1">Cell envelope</location>
    </subcellularLocation>
</comment>
<keyword evidence="3 4" id="KW-0732">Signal</keyword>
<protein>
    <submittedName>
        <fullName evidence="6">Sugar ABC transporter substrate-binding protein</fullName>
    </submittedName>
</protein>
<dbReference type="AlphaFoldDB" id="A0AAE3SZ66"/>
<reference evidence="6" key="1">
    <citation type="submission" date="2023-01" db="EMBL/GenBank/DDBJ databases">
        <title>Xenophilus mangrovi sp. nov., isolated from soil of Mangrove nature reserve.</title>
        <authorList>
            <person name="Xu S."/>
            <person name="Liu Z."/>
            <person name="Xu Y."/>
        </authorList>
    </citation>
    <scope>NUCLEOTIDE SEQUENCE</scope>
    <source>
        <strain evidence="6">YW8</strain>
    </source>
</reference>